<dbReference type="SUPFAM" id="SSF48498">
    <property type="entry name" value="Tetracyclin repressor-like, C-terminal domain"/>
    <property type="match status" value="1"/>
</dbReference>
<dbReference type="InterPro" id="IPR009057">
    <property type="entry name" value="Homeodomain-like_sf"/>
</dbReference>
<gene>
    <name evidence="1" type="ORF">JOF53_003147</name>
</gene>
<sequence length="226" mass="24689">MTTSPAGGRRRPGPAPRLSRDLIAEAVLGVGFDEVTVTAVAQRLNATHAALYRHVTDRDDLVRSAVERVAARAPEPPLSDDWAECLRGEAWIRWRIFTEYPGIRQAVASMEWATEPFAARSLPLMQQLVALGFSAQQALLAVDLVIDQVDQSAMTAVSVRRMGAEKVRALVDSYFPEDQDEVLREIAYHAMAEDQDEWFASKLAVTLAGIRVTLAPGIPATPPGDA</sequence>
<dbReference type="InterPro" id="IPR036271">
    <property type="entry name" value="Tet_transcr_reg_TetR-rel_C_sf"/>
</dbReference>
<keyword evidence="2" id="KW-1185">Reference proteome</keyword>
<name>A0ABS5ACH0_9PSEU</name>
<dbReference type="SUPFAM" id="SSF46689">
    <property type="entry name" value="Homeodomain-like"/>
    <property type="match status" value="1"/>
</dbReference>
<dbReference type="EMBL" id="JAGIOO010000001">
    <property type="protein sequence ID" value="MBP2474275.1"/>
    <property type="molecule type" value="Genomic_DNA"/>
</dbReference>
<organism evidence="1 2">
    <name type="scientific">Crossiella equi</name>
    <dbReference type="NCBI Taxonomy" id="130796"/>
    <lineage>
        <taxon>Bacteria</taxon>
        <taxon>Bacillati</taxon>
        <taxon>Actinomycetota</taxon>
        <taxon>Actinomycetes</taxon>
        <taxon>Pseudonocardiales</taxon>
        <taxon>Pseudonocardiaceae</taxon>
        <taxon>Crossiella</taxon>
    </lineage>
</organism>
<reference evidence="1 2" key="1">
    <citation type="submission" date="2021-03" db="EMBL/GenBank/DDBJ databases">
        <title>Sequencing the genomes of 1000 actinobacteria strains.</title>
        <authorList>
            <person name="Klenk H.-P."/>
        </authorList>
    </citation>
    <scope>NUCLEOTIDE SEQUENCE [LARGE SCALE GENOMIC DNA]</scope>
    <source>
        <strain evidence="1 2">DSM 44580</strain>
    </source>
</reference>
<evidence type="ECO:0000313" key="1">
    <source>
        <dbReference type="EMBL" id="MBP2474275.1"/>
    </source>
</evidence>
<protein>
    <submittedName>
        <fullName evidence="1">AcrR family transcriptional regulator</fullName>
    </submittedName>
</protein>
<accession>A0ABS5ACH0</accession>
<evidence type="ECO:0000313" key="2">
    <source>
        <dbReference type="Proteomes" id="UP001519363"/>
    </source>
</evidence>
<dbReference type="Gene3D" id="1.10.10.60">
    <property type="entry name" value="Homeodomain-like"/>
    <property type="match status" value="1"/>
</dbReference>
<proteinExistence type="predicted"/>
<comment type="caution">
    <text evidence="1">The sequence shown here is derived from an EMBL/GenBank/DDBJ whole genome shotgun (WGS) entry which is preliminary data.</text>
</comment>
<dbReference type="Proteomes" id="UP001519363">
    <property type="component" value="Unassembled WGS sequence"/>
</dbReference>
<dbReference type="RefSeq" id="WP_158103583.1">
    <property type="nucleotide sequence ID" value="NZ_JAGIOO010000001.1"/>
</dbReference>
<dbReference type="Gene3D" id="1.10.357.10">
    <property type="entry name" value="Tetracycline Repressor, domain 2"/>
    <property type="match status" value="1"/>
</dbReference>